<evidence type="ECO:0000313" key="2">
    <source>
        <dbReference type="EMBL" id="QTE28533.1"/>
    </source>
</evidence>
<sequence length="86" mass="9098">MHDDNTADTHYLPASNETLVLEELLGASKQFGTCSATVQAVRGLDLEVHSGELLALLEPTGRQVHGDQDARGSDSADVGDRAPVRA</sequence>
<organism evidence="2 3">
    <name type="scientific">Pengzhenrongella sicca</name>
    <dbReference type="NCBI Taxonomy" id="2819238"/>
    <lineage>
        <taxon>Bacteria</taxon>
        <taxon>Bacillati</taxon>
        <taxon>Actinomycetota</taxon>
        <taxon>Actinomycetes</taxon>
        <taxon>Micrococcales</taxon>
        <taxon>Pengzhenrongella</taxon>
    </lineage>
</organism>
<evidence type="ECO:0000313" key="3">
    <source>
        <dbReference type="Proteomes" id="UP000663937"/>
    </source>
</evidence>
<dbReference type="KEGG" id="psic:J4E96_14315"/>
<gene>
    <name evidence="2" type="ORF">J4E96_14315</name>
</gene>
<dbReference type="RefSeq" id="WP_227422770.1">
    <property type="nucleotide sequence ID" value="NZ_CP071868.1"/>
</dbReference>
<feature type="region of interest" description="Disordered" evidence="1">
    <location>
        <begin position="59"/>
        <end position="86"/>
    </location>
</feature>
<protein>
    <submittedName>
        <fullName evidence="2">Uncharacterized protein</fullName>
    </submittedName>
</protein>
<dbReference type="AlphaFoldDB" id="A0A8A4ZCD3"/>
<proteinExistence type="predicted"/>
<reference evidence="2" key="1">
    <citation type="submission" date="2021-03" db="EMBL/GenBank/DDBJ databases">
        <title>Pengzhenrongella sicca gen. nov., sp. nov., a new member of suborder Micrococcineae isolated from High-Arctic tundra soil.</title>
        <authorList>
            <person name="Peng F."/>
        </authorList>
    </citation>
    <scope>NUCLEOTIDE SEQUENCE</scope>
    <source>
        <strain evidence="2">LRZ-2</strain>
    </source>
</reference>
<feature type="compositionally biased region" description="Basic and acidic residues" evidence="1">
    <location>
        <begin position="64"/>
        <end position="86"/>
    </location>
</feature>
<keyword evidence="3" id="KW-1185">Reference proteome</keyword>
<dbReference type="Proteomes" id="UP000663937">
    <property type="component" value="Chromosome"/>
</dbReference>
<dbReference type="EMBL" id="CP071868">
    <property type="protein sequence ID" value="QTE28533.1"/>
    <property type="molecule type" value="Genomic_DNA"/>
</dbReference>
<evidence type="ECO:0000256" key="1">
    <source>
        <dbReference type="SAM" id="MobiDB-lite"/>
    </source>
</evidence>
<accession>A0A8A4ZCD3</accession>
<name>A0A8A4ZCD3_9MICO</name>